<evidence type="ECO:0000259" key="1">
    <source>
        <dbReference type="Pfam" id="PF12728"/>
    </source>
</evidence>
<dbReference type="Pfam" id="PF12728">
    <property type="entry name" value="HTH_17"/>
    <property type="match status" value="1"/>
</dbReference>
<evidence type="ECO:0000313" key="2">
    <source>
        <dbReference type="EMBL" id="SLM29778.1"/>
    </source>
</evidence>
<proteinExistence type="predicted"/>
<gene>
    <name evidence="2" type="ORF">MTBBW1_1970002</name>
</gene>
<accession>A0A1W1HBM3</accession>
<protein>
    <recommendedName>
        <fullName evidence="1">Helix-turn-helix domain-containing protein</fullName>
    </recommendedName>
</protein>
<evidence type="ECO:0000313" key="3">
    <source>
        <dbReference type="Proteomes" id="UP000191931"/>
    </source>
</evidence>
<name>A0A1W1HBM3_9BACT</name>
<organism evidence="2 3">
    <name type="scientific">Desulfamplus magnetovallimortis</name>
    <dbReference type="NCBI Taxonomy" id="1246637"/>
    <lineage>
        <taxon>Bacteria</taxon>
        <taxon>Pseudomonadati</taxon>
        <taxon>Thermodesulfobacteriota</taxon>
        <taxon>Desulfobacteria</taxon>
        <taxon>Desulfobacterales</taxon>
        <taxon>Desulfobacteraceae</taxon>
        <taxon>Desulfamplus</taxon>
    </lineage>
</organism>
<dbReference type="EMBL" id="FWEV01000109">
    <property type="protein sequence ID" value="SLM29778.1"/>
    <property type="molecule type" value="Genomic_DNA"/>
</dbReference>
<dbReference type="InterPro" id="IPR010093">
    <property type="entry name" value="SinI_DNA-bd"/>
</dbReference>
<feature type="domain" description="Helix-turn-helix" evidence="1">
    <location>
        <begin position="20"/>
        <end position="72"/>
    </location>
</feature>
<dbReference type="InterPro" id="IPR041657">
    <property type="entry name" value="HTH_17"/>
</dbReference>
<dbReference type="GO" id="GO:0003677">
    <property type="term" value="F:DNA binding"/>
    <property type="evidence" value="ECO:0007669"/>
    <property type="project" value="InterPro"/>
</dbReference>
<dbReference type="RefSeq" id="WP_186441609.1">
    <property type="nucleotide sequence ID" value="NZ_LT828555.1"/>
</dbReference>
<dbReference type="NCBIfam" id="TIGR01764">
    <property type="entry name" value="excise"/>
    <property type="match status" value="1"/>
</dbReference>
<dbReference type="Proteomes" id="UP000191931">
    <property type="component" value="Unassembled WGS sequence"/>
</dbReference>
<dbReference type="AlphaFoldDB" id="A0A1W1HBM3"/>
<reference evidence="2 3" key="1">
    <citation type="submission" date="2017-03" db="EMBL/GenBank/DDBJ databases">
        <authorList>
            <person name="Afonso C.L."/>
            <person name="Miller P.J."/>
            <person name="Scott M.A."/>
            <person name="Spackman E."/>
            <person name="Goraichik I."/>
            <person name="Dimitrov K.M."/>
            <person name="Suarez D.L."/>
            <person name="Swayne D.E."/>
        </authorList>
    </citation>
    <scope>NUCLEOTIDE SEQUENCE [LARGE SCALE GENOMIC DNA]</scope>
    <source>
        <strain evidence="2">PRJEB14757</strain>
    </source>
</reference>
<keyword evidence="3" id="KW-1185">Reference proteome</keyword>
<sequence length="90" mass="10565">MKNGKKLKNTIRGIGIQEVFTVSEAADYLRISERLFRDLMKDPTHPIPFYRIGSAGRLIRIRKVEIDEWLENFRSTSEIDLDEMINELIL</sequence>